<dbReference type="GO" id="GO:0005524">
    <property type="term" value="F:ATP binding"/>
    <property type="evidence" value="ECO:0007669"/>
    <property type="project" value="UniProtKB-UniRule"/>
</dbReference>
<dbReference type="EC" id="5.6.2.3" evidence="3"/>
<keyword evidence="1 3" id="KW-0547">Nucleotide-binding</keyword>
<comment type="catalytic activity">
    <reaction evidence="3">
        <text>ATP + H2O = ADP + phosphate + H(+)</text>
        <dbReference type="Rhea" id="RHEA:13065"/>
        <dbReference type="ChEBI" id="CHEBI:15377"/>
        <dbReference type="ChEBI" id="CHEBI:15378"/>
        <dbReference type="ChEBI" id="CHEBI:30616"/>
        <dbReference type="ChEBI" id="CHEBI:43474"/>
        <dbReference type="ChEBI" id="CHEBI:456216"/>
        <dbReference type="EC" id="5.6.2.3"/>
    </reaction>
</comment>
<dbReference type="Proteomes" id="UP000572212">
    <property type="component" value="Unassembled WGS sequence"/>
</dbReference>
<dbReference type="InterPro" id="IPR050534">
    <property type="entry name" value="Coronavir_polyprotein_1ab"/>
</dbReference>
<feature type="binding site" evidence="3">
    <location>
        <begin position="362"/>
        <end position="366"/>
    </location>
    <ligand>
        <name>ATP</name>
        <dbReference type="ChEBI" id="CHEBI:30616"/>
    </ligand>
</feature>
<dbReference type="GO" id="GO:0016787">
    <property type="term" value="F:hydrolase activity"/>
    <property type="evidence" value="ECO:0007669"/>
    <property type="project" value="UniProtKB-KW"/>
</dbReference>
<evidence type="ECO:0000256" key="1">
    <source>
        <dbReference type="ARBA" id="ARBA00022741"/>
    </source>
</evidence>
<feature type="domain" description="ATP-dependent RecD2 DNA helicase SH3" evidence="6">
    <location>
        <begin position="586"/>
        <end position="656"/>
    </location>
</feature>
<sequence length="791" mass="90613">MEQNSEVNQKNFIKGEMIHTIFENKEEHFSIAKIKILETNLEIKEDEFVVKGYFRSLDPGETYEFYGFIVDHPRFGKQLQVESYQRFLPQSKEGIIAYLSSDLFPGIGKRTAEKIVDTLGETALSSIMDNQAVLEKVPGIPKDKQKKIYEILHENQGFERIVVELSKFGFGLKIAQKMYTAFKENTLEQLQKDPYAFVFEVEGFGFLRADQIARTNNLPNDHPARLKAACIYTLQNNIQNGHVYLPLERLLAEMDQLLDGEQYSIDPEKMSEQIIELNREKRILLAEEKVYLPSLYYSETGFASHIKRICDKKVEKTFTDAELLRIVGDIEEEEAISYGKEQYEAIQTALLEKMFILTGGPGTGKTTVIKGILNAFGNIHECSLDEDDYKDDEDFPFVLTAPTGRAAKRMQESTGITSVTIHRLLGWDGHETFEKDENNQLRGKLIVIDEFSMVDTWLAYQLFKAIPSDMQVLIVGDEDQLPSVGPGQVLSDLLKSNVIKSVSLNEVYRQKEGSKIIQLAHDIKHAKLEKETLTKANDFNFLSCPDYQVVDVVKKIVHKAYEKGVDLKQLQVLAPMYRSQAGIHKLNEELQAILNPRTKGKREMRFGEVVYRTGDKVIQLVNQPEDGVYNGDIGQVVAIFEKDENVEQEEQLVVEFEDREVKYLRGDLINLMHAYCTSIHKSQGSEFQIVIMPVIKGYYRMLRKNLLYTAITRAKRSLVICGDKEAFMRGIKTEDTNKRFTALVDYLNEVFQIETKQHTVTQDETPTGTADERLLAVEIEQEDFSPYDFME</sequence>
<dbReference type="Gene3D" id="1.10.10.2220">
    <property type="match status" value="1"/>
</dbReference>
<evidence type="ECO:0000259" key="5">
    <source>
        <dbReference type="Pfam" id="PF14490"/>
    </source>
</evidence>
<dbReference type="InterPro" id="IPR029493">
    <property type="entry name" value="RecD2-like_HHH"/>
</dbReference>
<keyword evidence="9" id="KW-1185">Reference proteome</keyword>
<dbReference type="RefSeq" id="WP_184244534.1">
    <property type="nucleotide sequence ID" value="NZ_BAAACU010000022.1"/>
</dbReference>
<keyword evidence="3" id="KW-0347">Helicase</keyword>
<dbReference type="PANTHER" id="PTHR43788:SF6">
    <property type="entry name" value="DNA HELICASE B"/>
    <property type="match status" value="1"/>
</dbReference>
<dbReference type="Pfam" id="PF13538">
    <property type="entry name" value="UvrD_C_2"/>
    <property type="match status" value="1"/>
</dbReference>
<dbReference type="Pfam" id="PF13245">
    <property type="entry name" value="AAA_19"/>
    <property type="match status" value="1"/>
</dbReference>
<dbReference type="CDD" id="cd17933">
    <property type="entry name" value="DEXSc_RecD-like"/>
    <property type="match status" value="1"/>
</dbReference>
<dbReference type="GO" id="GO:0017116">
    <property type="term" value="F:single-stranded DNA helicase activity"/>
    <property type="evidence" value="ECO:0007669"/>
    <property type="project" value="TreeGrafter"/>
</dbReference>
<dbReference type="AlphaFoldDB" id="A0A841RJ45"/>
<name>A0A841RJ45_9BACI</name>
<dbReference type="GO" id="GO:0006310">
    <property type="term" value="P:DNA recombination"/>
    <property type="evidence" value="ECO:0007669"/>
    <property type="project" value="InterPro"/>
</dbReference>
<accession>A0A841RJ45</accession>
<dbReference type="InterPro" id="IPR055446">
    <property type="entry name" value="RecD2_N_OB"/>
</dbReference>
<dbReference type="InterPro" id="IPR041451">
    <property type="entry name" value="RecD2_SH13"/>
</dbReference>
<dbReference type="HAMAP" id="MF_01488">
    <property type="entry name" value="RecD2"/>
    <property type="match status" value="1"/>
</dbReference>
<dbReference type="EMBL" id="JACHON010000001">
    <property type="protein sequence ID" value="MBB6511897.1"/>
    <property type="molecule type" value="Genomic_DNA"/>
</dbReference>
<dbReference type="NCBIfam" id="TIGR01448">
    <property type="entry name" value="recD_rel"/>
    <property type="match status" value="1"/>
</dbReference>
<dbReference type="GO" id="GO:0009338">
    <property type="term" value="C:exodeoxyribonuclease V complex"/>
    <property type="evidence" value="ECO:0007669"/>
    <property type="project" value="TreeGrafter"/>
</dbReference>
<feature type="domain" description="ATP-dependent RecD2 DNA helicase OB-fold" evidence="7">
    <location>
        <begin position="11"/>
        <end position="89"/>
    </location>
</feature>
<comment type="caution">
    <text evidence="8">The sequence shown here is derived from an EMBL/GenBank/DDBJ whole genome shotgun (WGS) entry which is preliminary data.</text>
</comment>
<comment type="similarity">
    <text evidence="3">Belongs to the RecD family. RecD2 subfamily.</text>
</comment>
<dbReference type="CDD" id="cd18809">
    <property type="entry name" value="SF1_C_RecD"/>
    <property type="match status" value="1"/>
</dbReference>
<protein>
    <recommendedName>
        <fullName evidence="3">ATP-dependent RecD2 DNA helicase</fullName>
        <ecNumber evidence="3">5.6.2.3</ecNumber>
    </recommendedName>
    <alternativeName>
        <fullName evidence="3">DNA 5'-3' helicase subunit RecD2</fullName>
    </alternativeName>
</protein>
<dbReference type="SUPFAM" id="SSF52540">
    <property type="entry name" value="P-loop containing nucleoside triphosphate hydrolases"/>
    <property type="match status" value="2"/>
</dbReference>
<keyword evidence="3 8" id="KW-0378">Hydrolase</keyword>
<dbReference type="Gene3D" id="2.30.30.940">
    <property type="match status" value="1"/>
</dbReference>
<evidence type="ECO:0000259" key="7">
    <source>
        <dbReference type="Pfam" id="PF23139"/>
    </source>
</evidence>
<evidence type="ECO:0000259" key="6">
    <source>
        <dbReference type="Pfam" id="PF18335"/>
    </source>
</evidence>
<evidence type="ECO:0000259" key="4">
    <source>
        <dbReference type="Pfam" id="PF13538"/>
    </source>
</evidence>
<dbReference type="GO" id="GO:0003677">
    <property type="term" value="F:DNA binding"/>
    <property type="evidence" value="ECO:0007669"/>
    <property type="project" value="UniProtKB-UniRule"/>
</dbReference>
<feature type="domain" description="ATP-dependent RecD2 DNA helicase-like helix-hairpin-helix" evidence="5">
    <location>
        <begin position="154"/>
        <end position="244"/>
    </location>
</feature>
<proteinExistence type="inferred from homology"/>
<dbReference type="Gene3D" id="3.40.50.300">
    <property type="entry name" value="P-loop containing nucleotide triphosphate hydrolases"/>
    <property type="match status" value="2"/>
</dbReference>
<dbReference type="PANTHER" id="PTHR43788">
    <property type="entry name" value="DNA2/NAM7 HELICASE FAMILY MEMBER"/>
    <property type="match status" value="1"/>
</dbReference>
<evidence type="ECO:0000313" key="8">
    <source>
        <dbReference type="EMBL" id="MBB6511897.1"/>
    </source>
</evidence>
<gene>
    <name evidence="3" type="primary">recD2</name>
    <name evidence="8" type="ORF">GGQ92_000664</name>
</gene>
<keyword evidence="3" id="KW-0238">DNA-binding</keyword>
<evidence type="ECO:0000256" key="3">
    <source>
        <dbReference type="HAMAP-Rule" id="MF_01488"/>
    </source>
</evidence>
<dbReference type="Pfam" id="PF14490">
    <property type="entry name" value="HHH_RecD2"/>
    <property type="match status" value="1"/>
</dbReference>
<keyword evidence="3" id="KW-0413">Isomerase</keyword>
<reference evidence="8 9" key="1">
    <citation type="submission" date="2020-08" db="EMBL/GenBank/DDBJ databases">
        <title>Genomic Encyclopedia of Type Strains, Phase IV (KMG-IV): sequencing the most valuable type-strain genomes for metagenomic binning, comparative biology and taxonomic classification.</title>
        <authorList>
            <person name="Goeker M."/>
        </authorList>
    </citation>
    <scope>NUCLEOTIDE SEQUENCE [LARGE SCALE GENOMIC DNA]</scope>
    <source>
        <strain evidence="8 9">DSM 11805</strain>
    </source>
</reference>
<dbReference type="Pfam" id="PF23139">
    <property type="entry name" value="OB_YrrC"/>
    <property type="match status" value="1"/>
</dbReference>
<dbReference type="InterPro" id="IPR027785">
    <property type="entry name" value="UvrD-like_helicase_C"/>
</dbReference>
<dbReference type="Pfam" id="PF18335">
    <property type="entry name" value="SH3_13"/>
    <property type="match status" value="1"/>
</dbReference>
<keyword evidence="2 3" id="KW-0067">ATP-binding</keyword>
<dbReference type="Gene3D" id="1.10.150.20">
    <property type="entry name" value="5' to 3' exonuclease, C-terminal subdomain"/>
    <property type="match status" value="1"/>
</dbReference>
<organism evidence="8 9">
    <name type="scientific">Gracilibacillus halotolerans</name>
    <dbReference type="NCBI Taxonomy" id="74386"/>
    <lineage>
        <taxon>Bacteria</taxon>
        <taxon>Bacillati</taxon>
        <taxon>Bacillota</taxon>
        <taxon>Bacilli</taxon>
        <taxon>Bacillales</taxon>
        <taxon>Bacillaceae</taxon>
        <taxon>Gracilibacillus</taxon>
    </lineage>
</organism>
<feature type="domain" description="UvrD-like helicase C-terminal" evidence="4">
    <location>
        <begin position="673"/>
        <end position="720"/>
    </location>
</feature>
<evidence type="ECO:0000313" key="9">
    <source>
        <dbReference type="Proteomes" id="UP000572212"/>
    </source>
</evidence>
<dbReference type="InterPro" id="IPR006345">
    <property type="entry name" value="RecD2"/>
</dbReference>
<evidence type="ECO:0000256" key="2">
    <source>
        <dbReference type="ARBA" id="ARBA00022840"/>
    </source>
</evidence>
<dbReference type="GO" id="GO:0043139">
    <property type="term" value="F:5'-3' DNA helicase activity"/>
    <property type="evidence" value="ECO:0007669"/>
    <property type="project" value="UniProtKB-UniRule"/>
</dbReference>
<dbReference type="InterPro" id="IPR027417">
    <property type="entry name" value="P-loop_NTPase"/>
</dbReference>
<comment type="function">
    <text evidence="3">DNA-dependent ATPase and ATP-dependent 5'-3' DNA helicase. Has no activity on blunt DNA or DNA with 3'-overhangs, requires at least 10 bases of 5'-ssDNA for helicase activity.</text>
</comment>